<dbReference type="AlphaFoldDB" id="A0A1F7W144"/>
<sequence length="150" mass="17330">MNLDESSQDAILFPSYVGRGVDMRAPYLGSPIAHPDRKFVKRYTGRVQDQTRDVAQMMSMIRLGWSTERAPRPIGEILLTLEKKETVFGSILIESMSSVRNGIAQFILSRWDEQIFRWYLVQITTEDNLVIEEWENPPDLYHVSSPRILA</sequence>
<proteinExistence type="predicted"/>
<dbReference type="Proteomes" id="UP000177331">
    <property type="component" value="Unassembled WGS sequence"/>
</dbReference>
<evidence type="ECO:0000313" key="1">
    <source>
        <dbReference type="EMBL" id="OGL96515.1"/>
    </source>
</evidence>
<dbReference type="STRING" id="1802421.A2318_00445"/>
<evidence type="ECO:0000313" key="2">
    <source>
        <dbReference type="Proteomes" id="UP000177331"/>
    </source>
</evidence>
<comment type="caution">
    <text evidence="1">The sequence shown here is derived from an EMBL/GenBank/DDBJ whole genome shotgun (WGS) entry which is preliminary data.</text>
</comment>
<protein>
    <submittedName>
        <fullName evidence="1">Uncharacterized protein</fullName>
    </submittedName>
</protein>
<name>A0A1F7W144_9BACT</name>
<reference evidence="1 2" key="1">
    <citation type="journal article" date="2016" name="Nat. Commun.">
        <title>Thousands of microbial genomes shed light on interconnected biogeochemical processes in an aquifer system.</title>
        <authorList>
            <person name="Anantharaman K."/>
            <person name="Brown C.T."/>
            <person name="Hug L.A."/>
            <person name="Sharon I."/>
            <person name="Castelle C.J."/>
            <person name="Probst A.J."/>
            <person name="Thomas B.C."/>
            <person name="Singh A."/>
            <person name="Wilkins M.J."/>
            <person name="Karaoz U."/>
            <person name="Brodie E.L."/>
            <person name="Williams K.H."/>
            <person name="Hubbard S.S."/>
            <person name="Banfield J.F."/>
        </authorList>
    </citation>
    <scope>NUCLEOTIDE SEQUENCE [LARGE SCALE GENOMIC DNA]</scope>
</reference>
<accession>A0A1F7W144</accession>
<dbReference type="EMBL" id="MGFD01000066">
    <property type="protein sequence ID" value="OGL96515.1"/>
    <property type="molecule type" value="Genomic_DNA"/>
</dbReference>
<gene>
    <name evidence="1" type="ORF">A2318_00445</name>
</gene>
<organism evidence="1 2">
    <name type="scientific">Candidatus Uhrbacteria bacterium RIFOXYB2_FULL_45_11</name>
    <dbReference type="NCBI Taxonomy" id="1802421"/>
    <lineage>
        <taxon>Bacteria</taxon>
        <taxon>Candidatus Uhriibacteriota</taxon>
    </lineage>
</organism>